<dbReference type="AlphaFoldDB" id="A0A4R6SFF0"/>
<organism evidence="2 3">
    <name type="scientific">Labedaea rhizosphaerae</name>
    <dbReference type="NCBI Taxonomy" id="598644"/>
    <lineage>
        <taxon>Bacteria</taxon>
        <taxon>Bacillati</taxon>
        <taxon>Actinomycetota</taxon>
        <taxon>Actinomycetes</taxon>
        <taxon>Pseudonocardiales</taxon>
        <taxon>Pseudonocardiaceae</taxon>
        <taxon>Labedaea</taxon>
    </lineage>
</organism>
<sequence>MADDGISKIKIQSFTAVRGNDAAGMVQWISRIERFPEAVRIRNRSYELLAVGPDDLVVDVGCGAGGAVDELAERAGTAIGIDTSEQMIEVSRRRFPGRDFRCASAYELPFADGAVSAYRAERVFQHLERPADALTEAYRVLAPGGRIVLLDQDYDSPTIDADDLALCRTILRAQSDAIRQRWIGRQYRGLLLDAGFVDVAVEVNTSVYTDYQKLGPMIPAIAAAAVEQGAVRQEQADAWLADQHQRGEQDRFFATMPIFTAFARKPGT</sequence>
<evidence type="ECO:0000313" key="3">
    <source>
        <dbReference type="Proteomes" id="UP000295444"/>
    </source>
</evidence>
<dbReference type="OrthoDB" id="3636702at2"/>
<dbReference type="EMBL" id="SNXZ01000002">
    <property type="protein sequence ID" value="TDQ00345.1"/>
    <property type="molecule type" value="Genomic_DNA"/>
</dbReference>
<dbReference type="CDD" id="cd02440">
    <property type="entry name" value="AdoMet_MTases"/>
    <property type="match status" value="1"/>
</dbReference>
<keyword evidence="2" id="KW-0489">Methyltransferase</keyword>
<reference evidence="2 3" key="1">
    <citation type="submission" date="2019-03" db="EMBL/GenBank/DDBJ databases">
        <title>Genomic Encyclopedia of Type Strains, Phase IV (KMG-IV): sequencing the most valuable type-strain genomes for metagenomic binning, comparative biology and taxonomic classification.</title>
        <authorList>
            <person name="Goeker M."/>
        </authorList>
    </citation>
    <scope>NUCLEOTIDE SEQUENCE [LARGE SCALE GENOMIC DNA]</scope>
    <source>
        <strain evidence="2 3">DSM 45361</strain>
    </source>
</reference>
<dbReference type="SUPFAM" id="SSF53335">
    <property type="entry name" value="S-adenosyl-L-methionine-dependent methyltransferases"/>
    <property type="match status" value="1"/>
</dbReference>
<keyword evidence="3" id="KW-1185">Reference proteome</keyword>
<accession>A0A4R6SFF0</accession>
<dbReference type="Pfam" id="PF08241">
    <property type="entry name" value="Methyltransf_11"/>
    <property type="match status" value="1"/>
</dbReference>
<feature type="domain" description="Methyltransferase type 11" evidence="1">
    <location>
        <begin position="58"/>
        <end position="149"/>
    </location>
</feature>
<keyword evidence="2" id="KW-0808">Transferase</keyword>
<comment type="caution">
    <text evidence="2">The sequence shown here is derived from an EMBL/GenBank/DDBJ whole genome shotgun (WGS) entry which is preliminary data.</text>
</comment>
<proteinExistence type="predicted"/>
<protein>
    <submittedName>
        <fullName evidence="2">Methyltransferase family protein</fullName>
    </submittedName>
</protein>
<dbReference type="GO" id="GO:0008757">
    <property type="term" value="F:S-adenosylmethionine-dependent methyltransferase activity"/>
    <property type="evidence" value="ECO:0007669"/>
    <property type="project" value="InterPro"/>
</dbReference>
<dbReference type="Proteomes" id="UP000295444">
    <property type="component" value="Unassembled WGS sequence"/>
</dbReference>
<evidence type="ECO:0000259" key="1">
    <source>
        <dbReference type="Pfam" id="PF08241"/>
    </source>
</evidence>
<dbReference type="PANTHER" id="PTHR43591">
    <property type="entry name" value="METHYLTRANSFERASE"/>
    <property type="match status" value="1"/>
</dbReference>
<dbReference type="GO" id="GO:0032259">
    <property type="term" value="P:methylation"/>
    <property type="evidence" value="ECO:0007669"/>
    <property type="project" value="UniProtKB-KW"/>
</dbReference>
<gene>
    <name evidence="2" type="ORF">EV186_102206</name>
</gene>
<dbReference type="InterPro" id="IPR029063">
    <property type="entry name" value="SAM-dependent_MTases_sf"/>
</dbReference>
<dbReference type="InterPro" id="IPR013216">
    <property type="entry name" value="Methyltransf_11"/>
</dbReference>
<evidence type="ECO:0000313" key="2">
    <source>
        <dbReference type="EMBL" id="TDQ00345.1"/>
    </source>
</evidence>
<dbReference type="Gene3D" id="3.40.50.150">
    <property type="entry name" value="Vaccinia Virus protein VP39"/>
    <property type="match status" value="1"/>
</dbReference>
<name>A0A4R6SFF0_LABRH</name>
<dbReference type="RefSeq" id="WP_133849074.1">
    <property type="nucleotide sequence ID" value="NZ_SNXZ01000002.1"/>
</dbReference>